<reference evidence="3 4" key="1">
    <citation type="submission" date="2019-11" db="EMBL/GenBank/DDBJ databases">
        <title>FDA dAtabase for Regulatory Grade micrObial Sequences (FDA-ARGOS): Supporting development and validation of Infectious Disease Dx tests.</title>
        <authorList>
            <person name="Turner S."/>
            <person name="Byrd R."/>
            <person name="Tallon L."/>
            <person name="Sadzewicz L."/>
            <person name="Vavikolanu K."/>
            <person name="Mehta A."/>
            <person name="Aluvathingal J."/>
            <person name="Nadendla S."/>
            <person name="Myers T."/>
            <person name="Yan Y."/>
            <person name="Sichtig H."/>
        </authorList>
    </citation>
    <scope>NUCLEOTIDE SEQUENCE [LARGE SCALE GENOMIC DNA]</scope>
    <source>
        <strain evidence="3 4">FDAARGOS_741</strain>
    </source>
</reference>
<keyword evidence="1" id="KW-0812">Transmembrane</keyword>
<protein>
    <submittedName>
        <fullName evidence="3">DUF4097 family beta strand repeat protein</fullName>
    </submittedName>
</protein>
<evidence type="ECO:0000259" key="2">
    <source>
        <dbReference type="Pfam" id="PF13349"/>
    </source>
</evidence>
<dbReference type="Proteomes" id="UP000425411">
    <property type="component" value="Chromosome"/>
</dbReference>
<feature type="domain" description="DUF4097" evidence="2">
    <location>
        <begin position="49"/>
        <end position="275"/>
    </location>
</feature>
<name>A0AAP9HCP1_9BACL</name>
<evidence type="ECO:0000313" key="4">
    <source>
        <dbReference type="Proteomes" id="UP000425411"/>
    </source>
</evidence>
<dbReference type="AlphaFoldDB" id="A0AAP9HCP1"/>
<sequence length="316" mass="34977">MNKFIKIAFSLIITGIILIGFATYLNNGNIPRFSANYDKKNYTVSINEIKDLDLNILDSDIVLEENTSSDKIEIDYYTSIEHEILITHTDKKLSIKENKNIFGIDIDFSIFFKKREIKIKVPKSSSSIDIHSLNKIGNLIIKDLNIKHLTANSKIGNVYLTNVSTLDTEIKLSTGDLKINNFKSENNSLKIKTATGNIKLNNISGISNLNIDNNTGDIDLSSSTIKNINISNKLGNITINNLPNESTDNINLETNTGDISLFNLTANNSISLKSSTGNILAELNDNESNFTNGSNKKKTLFTSSSTGTITVKFLNK</sequence>
<keyword evidence="1" id="KW-0472">Membrane</keyword>
<dbReference type="EMBL" id="CP046314">
    <property type="protein sequence ID" value="QGS09345.1"/>
    <property type="molecule type" value="Genomic_DNA"/>
</dbReference>
<organism evidence="3 4">
    <name type="scientific">Gemella morbillorum</name>
    <dbReference type="NCBI Taxonomy" id="29391"/>
    <lineage>
        <taxon>Bacteria</taxon>
        <taxon>Bacillati</taxon>
        <taxon>Bacillota</taxon>
        <taxon>Bacilli</taxon>
        <taxon>Bacillales</taxon>
        <taxon>Gemellaceae</taxon>
        <taxon>Gemella</taxon>
    </lineage>
</organism>
<proteinExistence type="predicted"/>
<evidence type="ECO:0000256" key="1">
    <source>
        <dbReference type="SAM" id="Phobius"/>
    </source>
</evidence>
<keyword evidence="4" id="KW-1185">Reference proteome</keyword>
<feature type="transmembrane region" description="Helical" evidence="1">
    <location>
        <begin position="7"/>
        <end position="25"/>
    </location>
</feature>
<dbReference type="RefSeq" id="WP_004631822.1">
    <property type="nucleotide sequence ID" value="NZ_CP046314.1"/>
</dbReference>
<evidence type="ECO:0000313" key="3">
    <source>
        <dbReference type="EMBL" id="QGS09345.1"/>
    </source>
</evidence>
<keyword evidence="1" id="KW-1133">Transmembrane helix</keyword>
<dbReference type="InterPro" id="IPR025164">
    <property type="entry name" value="Toastrack_DUF4097"/>
</dbReference>
<gene>
    <name evidence="3" type="ORF">FOC49_05395</name>
</gene>
<dbReference type="Pfam" id="PF13349">
    <property type="entry name" value="DUF4097"/>
    <property type="match status" value="1"/>
</dbReference>
<accession>A0AAP9HCP1</accession>